<evidence type="ECO:0000313" key="4">
    <source>
        <dbReference type="Proteomes" id="UP001279734"/>
    </source>
</evidence>
<keyword evidence="2" id="KW-1133">Transmembrane helix</keyword>
<evidence type="ECO:0000256" key="1">
    <source>
        <dbReference type="SAM" id="MobiDB-lite"/>
    </source>
</evidence>
<feature type="compositionally biased region" description="Basic residues" evidence="1">
    <location>
        <begin position="90"/>
        <end position="100"/>
    </location>
</feature>
<organism evidence="3 4">
    <name type="scientific">Nepenthes gracilis</name>
    <name type="common">Slender pitcher plant</name>
    <dbReference type="NCBI Taxonomy" id="150966"/>
    <lineage>
        <taxon>Eukaryota</taxon>
        <taxon>Viridiplantae</taxon>
        <taxon>Streptophyta</taxon>
        <taxon>Embryophyta</taxon>
        <taxon>Tracheophyta</taxon>
        <taxon>Spermatophyta</taxon>
        <taxon>Magnoliopsida</taxon>
        <taxon>eudicotyledons</taxon>
        <taxon>Gunneridae</taxon>
        <taxon>Pentapetalae</taxon>
        <taxon>Caryophyllales</taxon>
        <taxon>Nepenthaceae</taxon>
        <taxon>Nepenthes</taxon>
    </lineage>
</organism>
<evidence type="ECO:0000313" key="3">
    <source>
        <dbReference type="EMBL" id="GMH17463.1"/>
    </source>
</evidence>
<sequence length="236" mass="26056">MTLVPNDAKVDVQLCSICKTKYSPPLMALSITNPVVAVGGDGGADSANKPTKFFPYSAARLPLRLQLLSPLSLFSRTSHITAATNNFTPRKGKFNSKNRRSYTTTTKEQEDELQNRGRGTENAGIDAGVDFSDDGFVMPELPGNEPDFWEGPQWDALGFFVEYMWAFGIVFALIACGIAVATYNEGATDFKETPRRRHVWNRAWYMNCESNTLICNRKPMAELIGRANGCTIPKAA</sequence>
<feature type="transmembrane region" description="Helical" evidence="2">
    <location>
        <begin position="163"/>
        <end position="183"/>
    </location>
</feature>
<dbReference type="EMBL" id="BSYO01000018">
    <property type="protein sequence ID" value="GMH17463.1"/>
    <property type="molecule type" value="Genomic_DNA"/>
</dbReference>
<keyword evidence="2" id="KW-0472">Membrane</keyword>
<dbReference type="PANTHER" id="PTHR36004">
    <property type="entry name" value="AT-RICH INTERACTIVE DOMAIN PROTEIN"/>
    <property type="match status" value="1"/>
</dbReference>
<feature type="region of interest" description="Disordered" evidence="1">
    <location>
        <begin position="86"/>
        <end position="124"/>
    </location>
</feature>
<keyword evidence="4" id="KW-1185">Reference proteome</keyword>
<keyword evidence="2" id="KW-0812">Transmembrane</keyword>
<gene>
    <name evidence="3" type="ORF">Nepgr_019304</name>
</gene>
<protein>
    <submittedName>
        <fullName evidence="3">Uncharacterized protein</fullName>
    </submittedName>
</protein>
<comment type="caution">
    <text evidence="3">The sequence shown here is derived from an EMBL/GenBank/DDBJ whole genome shotgun (WGS) entry which is preliminary data.</text>
</comment>
<dbReference type="AlphaFoldDB" id="A0AAD3ST61"/>
<dbReference type="PANTHER" id="PTHR36004:SF1">
    <property type="entry name" value="AT-RICH INTERACTIVE DOMAIN PROTEIN"/>
    <property type="match status" value="1"/>
</dbReference>
<dbReference type="Proteomes" id="UP001279734">
    <property type="component" value="Unassembled WGS sequence"/>
</dbReference>
<accession>A0AAD3ST61</accession>
<reference evidence="3" key="1">
    <citation type="submission" date="2023-05" db="EMBL/GenBank/DDBJ databases">
        <title>Nepenthes gracilis genome sequencing.</title>
        <authorList>
            <person name="Fukushima K."/>
        </authorList>
    </citation>
    <scope>NUCLEOTIDE SEQUENCE</scope>
    <source>
        <strain evidence="3">SING2019-196</strain>
    </source>
</reference>
<evidence type="ECO:0000256" key="2">
    <source>
        <dbReference type="SAM" id="Phobius"/>
    </source>
</evidence>
<proteinExistence type="predicted"/>
<name>A0AAD3ST61_NEPGR</name>